<dbReference type="EMBL" id="KL584985">
    <property type="protein sequence ID" value="KEQ83046.1"/>
    <property type="molecule type" value="Genomic_DNA"/>
</dbReference>
<dbReference type="AlphaFoldDB" id="A0A074Y856"/>
<dbReference type="HOGENOM" id="CLU_1712905_0_0_1"/>
<protein>
    <submittedName>
        <fullName evidence="1">Uncharacterized protein</fullName>
    </submittedName>
</protein>
<dbReference type="RefSeq" id="XP_029759233.1">
    <property type="nucleotide sequence ID" value="XM_029909747.1"/>
</dbReference>
<proteinExistence type="predicted"/>
<accession>A0A074Y856</accession>
<evidence type="ECO:0000313" key="1">
    <source>
        <dbReference type="EMBL" id="KEQ83046.1"/>
    </source>
</evidence>
<organism evidence="1 2">
    <name type="scientific">Aureobasidium pullulans EXF-150</name>
    <dbReference type="NCBI Taxonomy" id="1043002"/>
    <lineage>
        <taxon>Eukaryota</taxon>
        <taxon>Fungi</taxon>
        <taxon>Dikarya</taxon>
        <taxon>Ascomycota</taxon>
        <taxon>Pezizomycotina</taxon>
        <taxon>Dothideomycetes</taxon>
        <taxon>Dothideomycetidae</taxon>
        <taxon>Dothideales</taxon>
        <taxon>Saccotheciaceae</taxon>
        <taxon>Aureobasidium</taxon>
    </lineage>
</organism>
<evidence type="ECO:0000313" key="2">
    <source>
        <dbReference type="Proteomes" id="UP000030706"/>
    </source>
</evidence>
<dbReference type="Proteomes" id="UP000030706">
    <property type="component" value="Unassembled WGS sequence"/>
</dbReference>
<gene>
    <name evidence="1" type="ORF">M438DRAFT_40485</name>
</gene>
<keyword evidence="2" id="KW-1185">Reference proteome</keyword>
<name>A0A074Y856_AURPU</name>
<sequence length="153" mass="17035">MMRLHKRMASDRSGQIVLSKLNYLHDSWTGQESSGWTATTIQDVWGGLRPTHGRWHLAHDDFYGAACTMLTSPTADVSGNSAVKFTRRLWILKGPVRNQIRSFPAGKYLASQGFHAFSWPELLEHLIVLEDSDMRSIRKGHAPDIASPGSCGS</sequence>
<dbReference type="GeneID" id="40752053"/>
<reference evidence="1 2" key="1">
    <citation type="journal article" date="2014" name="BMC Genomics">
        <title>Genome sequencing of four Aureobasidium pullulans varieties: biotechnological potential, stress tolerance, and description of new species.</title>
        <authorList>
            <person name="Gostin Ar C."/>
            <person name="Ohm R.A."/>
            <person name="Kogej T."/>
            <person name="Sonjak S."/>
            <person name="Turk M."/>
            <person name="Zajc J."/>
            <person name="Zalar P."/>
            <person name="Grube M."/>
            <person name="Sun H."/>
            <person name="Han J."/>
            <person name="Sharma A."/>
            <person name="Chiniquy J."/>
            <person name="Ngan C.Y."/>
            <person name="Lipzen A."/>
            <person name="Barry K."/>
            <person name="Grigoriev I.V."/>
            <person name="Gunde-Cimerman N."/>
        </authorList>
    </citation>
    <scope>NUCLEOTIDE SEQUENCE [LARGE SCALE GENOMIC DNA]</scope>
    <source>
        <strain evidence="1 2">EXF-150</strain>
    </source>
</reference>